<organism evidence="1 2">
    <name type="scientific">Dyella flagellata</name>
    <dbReference type="NCBI Taxonomy" id="1867833"/>
    <lineage>
        <taxon>Bacteria</taxon>
        <taxon>Pseudomonadati</taxon>
        <taxon>Pseudomonadota</taxon>
        <taxon>Gammaproteobacteria</taxon>
        <taxon>Lysobacterales</taxon>
        <taxon>Rhodanobacteraceae</taxon>
        <taxon>Dyella</taxon>
    </lineage>
</organism>
<accession>A0ABQ5XCB9</accession>
<dbReference type="PANTHER" id="PTHR39337:SF1">
    <property type="entry name" value="BLR5642 PROTEIN"/>
    <property type="match status" value="1"/>
</dbReference>
<dbReference type="InterPro" id="IPR007438">
    <property type="entry name" value="DUF488"/>
</dbReference>
<protein>
    <recommendedName>
        <fullName evidence="3">DNA repair protein</fullName>
    </recommendedName>
</protein>
<dbReference type="PANTHER" id="PTHR39337">
    <property type="entry name" value="BLR5642 PROTEIN"/>
    <property type="match status" value="1"/>
</dbReference>
<reference evidence="2" key="1">
    <citation type="journal article" date="2019" name="Int. J. Syst. Evol. Microbiol.">
        <title>The Global Catalogue of Microorganisms (GCM) 10K type strain sequencing project: providing services to taxonomists for standard genome sequencing and annotation.</title>
        <authorList>
            <consortium name="The Broad Institute Genomics Platform"/>
            <consortium name="The Broad Institute Genome Sequencing Center for Infectious Disease"/>
            <person name="Wu L."/>
            <person name="Ma J."/>
        </authorList>
    </citation>
    <scope>NUCLEOTIDE SEQUENCE [LARGE SCALE GENOMIC DNA]</scope>
    <source>
        <strain evidence="2">NBRC 111981</strain>
    </source>
</reference>
<dbReference type="EMBL" id="BSOA01000015">
    <property type="protein sequence ID" value="GLQ88266.1"/>
    <property type="molecule type" value="Genomic_DNA"/>
</dbReference>
<gene>
    <name evidence="1" type="ORF">GCM10007898_18350</name>
</gene>
<evidence type="ECO:0000313" key="1">
    <source>
        <dbReference type="EMBL" id="GLQ88266.1"/>
    </source>
</evidence>
<evidence type="ECO:0000313" key="2">
    <source>
        <dbReference type="Proteomes" id="UP001156627"/>
    </source>
</evidence>
<name>A0ABQ5XCB9_9GAMM</name>
<comment type="caution">
    <text evidence="1">The sequence shown here is derived from an EMBL/GenBank/DDBJ whole genome shotgun (WGS) entry which is preliminary data.</text>
</comment>
<dbReference type="InterPro" id="IPR014519">
    <property type="entry name" value="UCP024492"/>
</dbReference>
<sequence length="182" mass="20529">MTLPFFTIGHSNRCLDEFVGLLREAEVQRVVDVRAFPRSLTNPQFNTEVLPEALQPFQLSYEHLAALGGRRCRSKPVSAEVNAFWSNQSFHNYADYALSEAFHSGLEHLLAQGRNERCAIMCSEAVWWRCHRRIITDYLLAHGESVFHILAPGNVDAARLTEGAVAQSDRTLTYPAAESPQR</sequence>
<dbReference type="PIRSF" id="PIRSF024492">
    <property type="entry name" value="UCP024492"/>
    <property type="match status" value="1"/>
</dbReference>
<proteinExistence type="predicted"/>
<dbReference type="Pfam" id="PF04343">
    <property type="entry name" value="DUF488"/>
    <property type="match status" value="1"/>
</dbReference>
<dbReference type="Proteomes" id="UP001156627">
    <property type="component" value="Unassembled WGS sequence"/>
</dbReference>
<keyword evidence="2" id="KW-1185">Reference proteome</keyword>
<evidence type="ECO:0008006" key="3">
    <source>
        <dbReference type="Google" id="ProtNLM"/>
    </source>
</evidence>